<keyword evidence="4" id="KW-1185">Reference proteome</keyword>
<dbReference type="EnsemblPlants" id="Pp3c1_11630V3.2">
    <property type="protein sequence ID" value="Pp3c1_11630V3.2"/>
    <property type="gene ID" value="Pp3c1_11630"/>
</dbReference>
<dbReference type="Gramene" id="Pp3c1_11630V3.1">
    <property type="protein sequence ID" value="Pp3c1_11630V3.1"/>
    <property type="gene ID" value="Pp3c1_11630"/>
</dbReference>
<dbReference type="GeneID" id="112281219"/>
<accession>A0A2K1L7T4</accession>
<organism evidence="2">
    <name type="scientific">Physcomitrium patens</name>
    <name type="common">Spreading-leaved earth moss</name>
    <name type="synonym">Physcomitrella patens</name>
    <dbReference type="NCBI Taxonomy" id="3218"/>
    <lineage>
        <taxon>Eukaryota</taxon>
        <taxon>Viridiplantae</taxon>
        <taxon>Streptophyta</taxon>
        <taxon>Embryophyta</taxon>
        <taxon>Bryophyta</taxon>
        <taxon>Bryophytina</taxon>
        <taxon>Bryopsida</taxon>
        <taxon>Funariidae</taxon>
        <taxon>Funariales</taxon>
        <taxon>Funariaceae</taxon>
        <taxon>Physcomitrium</taxon>
    </lineage>
</organism>
<keyword evidence="1" id="KW-0812">Transmembrane</keyword>
<proteinExistence type="predicted"/>
<gene>
    <name evidence="3" type="primary">LOC112281219</name>
    <name evidence="2" type="ORF">PHYPA_000532</name>
</gene>
<dbReference type="Gramene" id="Pp3c1_11630V3.2">
    <property type="protein sequence ID" value="Pp3c1_11630V3.2"/>
    <property type="gene ID" value="Pp3c1_11630"/>
</dbReference>
<sequence length="201" mass="22306">MVSYNSTASLQRYIVQRWRLLSCLETSFLFLLHFSLSRLLFFPCWPGLTLWIILRKLRSASGIQNRESLRHLKNGMGEEVVIAATVVDTTMVGTTTGPAMETDHVMEMVRATEMEQAMEMTQVLVMETDLAMGMDLEDIIEEEEEEVAAEEAGEEGVAEVEVEVEAVAVAVAAGEGEEEEVTIEPVNSITNECSGVDKIDQ</sequence>
<dbReference type="Proteomes" id="UP000006727">
    <property type="component" value="Chromosome 1"/>
</dbReference>
<evidence type="ECO:0000313" key="2">
    <source>
        <dbReference type="EMBL" id="PNR62108.1"/>
    </source>
</evidence>
<dbReference type="EnsemblPlants" id="Pp3c1_11630V3.1">
    <property type="protein sequence ID" value="Pp3c1_11630V3.1"/>
    <property type="gene ID" value="Pp3c1_11630"/>
</dbReference>
<evidence type="ECO:0000256" key="1">
    <source>
        <dbReference type="SAM" id="Phobius"/>
    </source>
</evidence>
<protein>
    <submittedName>
        <fullName evidence="2 3">Uncharacterized protein</fullName>
    </submittedName>
</protein>
<keyword evidence="1" id="KW-0472">Membrane</keyword>
<evidence type="ECO:0000313" key="3">
    <source>
        <dbReference type="EnsemblPlants" id="Pp3c1_11630V3.1"/>
    </source>
</evidence>
<keyword evidence="1" id="KW-1133">Transmembrane helix</keyword>
<dbReference type="EMBL" id="ABEU02000001">
    <property type="protein sequence ID" value="PNR62108.1"/>
    <property type="molecule type" value="Genomic_DNA"/>
</dbReference>
<dbReference type="RefSeq" id="XP_024373260.1">
    <property type="nucleotide sequence ID" value="XM_024517492.2"/>
</dbReference>
<reference evidence="3" key="3">
    <citation type="submission" date="2020-12" db="UniProtKB">
        <authorList>
            <consortium name="EnsemblPlants"/>
        </authorList>
    </citation>
    <scope>IDENTIFICATION</scope>
</reference>
<evidence type="ECO:0000313" key="4">
    <source>
        <dbReference type="Proteomes" id="UP000006727"/>
    </source>
</evidence>
<name>A0A2K1L7T4_PHYPA</name>
<reference evidence="2 4" key="1">
    <citation type="journal article" date="2008" name="Science">
        <title>The Physcomitrella genome reveals evolutionary insights into the conquest of land by plants.</title>
        <authorList>
            <person name="Rensing S."/>
            <person name="Lang D."/>
            <person name="Zimmer A."/>
            <person name="Terry A."/>
            <person name="Salamov A."/>
            <person name="Shapiro H."/>
            <person name="Nishiyama T."/>
            <person name="Perroud P.-F."/>
            <person name="Lindquist E."/>
            <person name="Kamisugi Y."/>
            <person name="Tanahashi T."/>
            <person name="Sakakibara K."/>
            <person name="Fujita T."/>
            <person name="Oishi K."/>
            <person name="Shin-I T."/>
            <person name="Kuroki Y."/>
            <person name="Toyoda A."/>
            <person name="Suzuki Y."/>
            <person name="Hashimoto A."/>
            <person name="Yamaguchi K."/>
            <person name="Sugano A."/>
            <person name="Kohara Y."/>
            <person name="Fujiyama A."/>
            <person name="Anterola A."/>
            <person name="Aoki S."/>
            <person name="Ashton N."/>
            <person name="Barbazuk W.B."/>
            <person name="Barker E."/>
            <person name="Bennetzen J."/>
            <person name="Bezanilla M."/>
            <person name="Blankenship R."/>
            <person name="Cho S.H."/>
            <person name="Dutcher S."/>
            <person name="Estelle M."/>
            <person name="Fawcett J.A."/>
            <person name="Gundlach H."/>
            <person name="Hanada K."/>
            <person name="Heyl A."/>
            <person name="Hicks K.A."/>
            <person name="Hugh J."/>
            <person name="Lohr M."/>
            <person name="Mayer K."/>
            <person name="Melkozernov A."/>
            <person name="Murata T."/>
            <person name="Nelson D."/>
            <person name="Pils B."/>
            <person name="Prigge M."/>
            <person name="Reiss B."/>
            <person name="Renner T."/>
            <person name="Rombauts S."/>
            <person name="Rushton P."/>
            <person name="Sanderfoot A."/>
            <person name="Schween G."/>
            <person name="Shiu S.-H."/>
            <person name="Stueber K."/>
            <person name="Theodoulou F.L."/>
            <person name="Tu H."/>
            <person name="Van de Peer Y."/>
            <person name="Verrier P.J."/>
            <person name="Waters E."/>
            <person name="Wood A."/>
            <person name="Yang L."/>
            <person name="Cove D."/>
            <person name="Cuming A."/>
            <person name="Hasebe M."/>
            <person name="Lucas S."/>
            <person name="Mishler D.B."/>
            <person name="Reski R."/>
            <person name="Grigoriev I."/>
            <person name="Quatrano R.S."/>
            <person name="Boore J.L."/>
        </authorList>
    </citation>
    <scope>NUCLEOTIDE SEQUENCE [LARGE SCALE GENOMIC DNA]</scope>
    <source>
        <strain evidence="3 4">cv. Gransden 2004</strain>
    </source>
</reference>
<dbReference type="AlphaFoldDB" id="A0A2K1L7T4"/>
<feature type="transmembrane region" description="Helical" evidence="1">
    <location>
        <begin position="28"/>
        <end position="54"/>
    </location>
</feature>
<reference evidence="2 4" key="2">
    <citation type="journal article" date="2018" name="Plant J.">
        <title>The Physcomitrella patens chromosome-scale assembly reveals moss genome structure and evolution.</title>
        <authorList>
            <person name="Lang D."/>
            <person name="Ullrich K.K."/>
            <person name="Murat F."/>
            <person name="Fuchs J."/>
            <person name="Jenkins J."/>
            <person name="Haas F.B."/>
            <person name="Piednoel M."/>
            <person name="Gundlach H."/>
            <person name="Van Bel M."/>
            <person name="Meyberg R."/>
            <person name="Vives C."/>
            <person name="Morata J."/>
            <person name="Symeonidi A."/>
            <person name="Hiss M."/>
            <person name="Muchero W."/>
            <person name="Kamisugi Y."/>
            <person name="Saleh O."/>
            <person name="Blanc G."/>
            <person name="Decker E.L."/>
            <person name="van Gessel N."/>
            <person name="Grimwood J."/>
            <person name="Hayes R.D."/>
            <person name="Graham S.W."/>
            <person name="Gunter L.E."/>
            <person name="McDaniel S.F."/>
            <person name="Hoernstein S.N.W."/>
            <person name="Larsson A."/>
            <person name="Li F.W."/>
            <person name="Perroud P.F."/>
            <person name="Phillips J."/>
            <person name="Ranjan P."/>
            <person name="Rokshar D.S."/>
            <person name="Rothfels C.J."/>
            <person name="Schneider L."/>
            <person name="Shu S."/>
            <person name="Stevenson D.W."/>
            <person name="Thummler F."/>
            <person name="Tillich M."/>
            <person name="Villarreal Aguilar J.C."/>
            <person name="Widiez T."/>
            <person name="Wong G.K."/>
            <person name="Wymore A."/>
            <person name="Zhang Y."/>
            <person name="Zimmer A.D."/>
            <person name="Quatrano R.S."/>
            <person name="Mayer K.F.X."/>
            <person name="Goodstein D."/>
            <person name="Casacuberta J.M."/>
            <person name="Vandepoele K."/>
            <person name="Reski R."/>
            <person name="Cuming A.C."/>
            <person name="Tuskan G.A."/>
            <person name="Maumus F."/>
            <person name="Salse J."/>
            <person name="Schmutz J."/>
            <person name="Rensing S.A."/>
        </authorList>
    </citation>
    <scope>NUCLEOTIDE SEQUENCE [LARGE SCALE GENOMIC DNA]</scope>
    <source>
        <strain evidence="3 4">cv. Gransden 2004</strain>
    </source>
</reference>